<sequence length="575" mass="59873">MLKYLLFMFSLFIFHFTLFGCFTKDRAGLPCVGAAEKNDLEWINQFIGQSNDRKGVVQECAVLALAASSGNAASSGGGDNSGAGSDSGGNGSGGGGSSGGSSTTSQPGSAYLYDLAFLNDSVYAVGYVTGSLTSGTTPTGSDQKAFIMKVNASTSDAEWVKEFGPQPGGASNSATANAIEPVGNDVLFCGNLYGDFDSITTGGPNYNSTFLRRMDPNGNVTWTGLLQASEEYKEVRCGGVASSDGNWYAVSGYAYGGMKFGSGSGTNNAISTGSADVYIAKFNSSNTYPTWVTRSGGLGGISCSGVSNNLINLGNELFSVGDMTGGPCSGIGSLMLYNRANAGSINFKNTVSLTSTGTYMLLHTDGNGAVTNNYVFDGTKISLSSLIFANNSFILNNSLYMGMGSINGDSSAQPFIGINLPAQSQGNTLMKLDLSSNPAANPPTTTHTIGKSTLVVDGSKRIVGTSVAYDNAGNITMATYSNADILSQTRTGSLDTFLIRFTENGTTGANQGFDRIWVKSFGEAGKETKSTAITSNKVSGDFYIGGVQGLSIFVAKFDQSGNLVWQRKWNATRRN</sequence>
<evidence type="ECO:0000313" key="2">
    <source>
        <dbReference type="EMBL" id="BDA77687.1"/>
    </source>
</evidence>
<proteinExistence type="predicted"/>
<organism evidence="2 3">
    <name type="scientific">Leptospira kobayashii</name>
    <dbReference type="NCBI Taxonomy" id="1917830"/>
    <lineage>
        <taxon>Bacteria</taxon>
        <taxon>Pseudomonadati</taxon>
        <taxon>Spirochaetota</taxon>
        <taxon>Spirochaetia</taxon>
        <taxon>Leptospirales</taxon>
        <taxon>Leptospiraceae</taxon>
        <taxon>Leptospira</taxon>
    </lineage>
</organism>
<protein>
    <recommendedName>
        <fullName evidence="4">Lipoprotein</fullName>
    </recommendedName>
</protein>
<dbReference type="Proteomes" id="UP000245263">
    <property type="component" value="Chromosome 1"/>
</dbReference>
<dbReference type="EMBL" id="AP025028">
    <property type="protein sequence ID" value="BDA77687.1"/>
    <property type="molecule type" value="Genomic_DNA"/>
</dbReference>
<reference evidence="2 3" key="1">
    <citation type="submission" date="2021-08" db="EMBL/GenBank/DDBJ databases">
        <title>Complete genome sequence of Leptospira kobayashii strain E30.</title>
        <authorList>
            <person name="Nakao R."/>
            <person name="Nakamura S."/>
            <person name="Masuzawa T."/>
            <person name="Koizumi N."/>
        </authorList>
    </citation>
    <scope>NUCLEOTIDE SEQUENCE [LARGE SCALE GENOMIC DNA]</scope>
    <source>
        <strain evidence="2 3">E30</strain>
    </source>
</reference>
<dbReference type="PROSITE" id="PS51257">
    <property type="entry name" value="PROKAR_LIPOPROTEIN"/>
    <property type="match status" value="1"/>
</dbReference>
<accession>A0ABM7UGF1</accession>
<evidence type="ECO:0008006" key="4">
    <source>
        <dbReference type="Google" id="ProtNLM"/>
    </source>
</evidence>
<evidence type="ECO:0000256" key="1">
    <source>
        <dbReference type="SAM" id="MobiDB-lite"/>
    </source>
</evidence>
<dbReference type="RefSeq" id="WP_135354909.1">
    <property type="nucleotide sequence ID" value="NZ_AP025028.1"/>
</dbReference>
<gene>
    <name evidence="2" type="ORF">LPTSP3_g06170</name>
</gene>
<evidence type="ECO:0000313" key="3">
    <source>
        <dbReference type="Proteomes" id="UP000245263"/>
    </source>
</evidence>
<keyword evidence="3" id="KW-1185">Reference proteome</keyword>
<feature type="region of interest" description="Disordered" evidence="1">
    <location>
        <begin position="70"/>
        <end position="103"/>
    </location>
</feature>
<feature type="compositionally biased region" description="Gly residues" evidence="1">
    <location>
        <begin position="75"/>
        <end position="99"/>
    </location>
</feature>
<name>A0ABM7UGF1_9LEPT</name>